<organism evidence="1 2">
    <name type="scientific">Eumeta variegata</name>
    <name type="common">Bagworm moth</name>
    <name type="synonym">Eumeta japonica</name>
    <dbReference type="NCBI Taxonomy" id="151549"/>
    <lineage>
        <taxon>Eukaryota</taxon>
        <taxon>Metazoa</taxon>
        <taxon>Ecdysozoa</taxon>
        <taxon>Arthropoda</taxon>
        <taxon>Hexapoda</taxon>
        <taxon>Insecta</taxon>
        <taxon>Pterygota</taxon>
        <taxon>Neoptera</taxon>
        <taxon>Endopterygota</taxon>
        <taxon>Lepidoptera</taxon>
        <taxon>Glossata</taxon>
        <taxon>Ditrysia</taxon>
        <taxon>Tineoidea</taxon>
        <taxon>Psychidae</taxon>
        <taxon>Oiketicinae</taxon>
        <taxon>Eumeta</taxon>
    </lineage>
</organism>
<dbReference type="Proteomes" id="UP000299102">
    <property type="component" value="Unassembled WGS sequence"/>
</dbReference>
<proteinExistence type="predicted"/>
<protein>
    <submittedName>
        <fullName evidence="1">Acyl-CoA:lysophosphatidylglycerol acyltransferase 1</fullName>
    </submittedName>
</protein>
<sequence length="220" mass="24660">MDYIVVVVESGDEPSACDKARTLVLANHQSTADVPMLMSAWNARPDVLPNLTWIMDRVFKFTNFGIVSVLHADFFIQAFCIGSISEEYLRRIARPKRLQSLQDGAVDAGGFTSVLLAFWVEIGYMMEGQWDEGEERRSPKLSLIGRNAITQAITSRVIHARRPLRGTLLTPRLSGGRKINATVKGTWICGRIRFINKHTRVYTSMVPQHKGPRAILGDSM</sequence>
<evidence type="ECO:0000313" key="1">
    <source>
        <dbReference type="EMBL" id="GBP34638.1"/>
    </source>
</evidence>
<keyword evidence="1" id="KW-0012">Acyltransferase</keyword>
<accession>A0A4C1V713</accession>
<dbReference type="EMBL" id="BGZK01000291">
    <property type="protein sequence ID" value="GBP34638.1"/>
    <property type="molecule type" value="Genomic_DNA"/>
</dbReference>
<reference evidence="1 2" key="1">
    <citation type="journal article" date="2019" name="Commun. Biol.">
        <title>The bagworm genome reveals a unique fibroin gene that provides high tensile strength.</title>
        <authorList>
            <person name="Kono N."/>
            <person name="Nakamura H."/>
            <person name="Ohtoshi R."/>
            <person name="Tomita M."/>
            <person name="Numata K."/>
            <person name="Arakawa K."/>
        </authorList>
    </citation>
    <scope>NUCLEOTIDE SEQUENCE [LARGE SCALE GENOMIC DNA]</scope>
</reference>
<evidence type="ECO:0000313" key="2">
    <source>
        <dbReference type="Proteomes" id="UP000299102"/>
    </source>
</evidence>
<keyword evidence="1" id="KW-0808">Transferase</keyword>
<comment type="caution">
    <text evidence="1">The sequence shown here is derived from an EMBL/GenBank/DDBJ whole genome shotgun (WGS) entry which is preliminary data.</text>
</comment>
<dbReference type="STRING" id="151549.A0A4C1V713"/>
<dbReference type="AlphaFoldDB" id="A0A4C1V713"/>
<keyword evidence="2" id="KW-1185">Reference proteome</keyword>
<dbReference type="OrthoDB" id="5920068at2759"/>
<dbReference type="GO" id="GO:0016746">
    <property type="term" value="F:acyltransferase activity"/>
    <property type="evidence" value="ECO:0007669"/>
    <property type="project" value="UniProtKB-KW"/>
</dbReference>
<name>A0A4C1V713_EUMVA</name>
<gene>
    <name evidence="1" type="primary">Lpgat1</name>
    <name evidence="1" type="ORF">EVAR_19029_1</name>
</gene>